<evidence type="ECO:0000313" key="2">
    <source>
        <dbReference type="EMBL" id="CEM61922.1"/>
    </source>
</evidence>
<dbReference type="AlphaFoldDB" id="A0A0B7GWH9"/>
<sequence length="227" mass="24682">MKVLIISDGHGAIDNLRLLKSEAEQCDFVIFGGDFAAFNKPETGLPFLKELVKLHDTVFAVLGNCDEPDFIEHLDAAGISIEKSLSQYEGLMLTGSGGGSKFTGTTPYERTDEELVSDLHLVEENFSEDEAPINNLIVVAHNPPHKTKLDKVAPLVHVGSPLIRSFIEKHQPLLVVSGHIHESFATDTLGNSVLVNPGALVEGRYARAEINGNKKQGFSVSVELKQL</sequence>
<dbReference type="PANTHER" id="PTHR37523:SF1">
    <property type="entry name" value="CALCINEURIN-LIKE PHOSPHOESTERASE DOMAIN-CONTAINING PROTEIN"/>
    <property type="match status" value="1"/>
</dbReference>
<dbReference type="Proteomes" id="UP000042527">
    <property type="component" value="Unassembled WGS sequence"/>
</dbReference>
<dbReference type="SUPFAM" id="SSF56300">
    <property type="entry name" value="Metallo-dependent phosphatases"/>
    <property type="match status" value="1"/>
</dbReference>
<proteinExistence type="predicted"/>
<organism evidence="2 4">
    <name type="scientific">Treponema phagedenis</name>
    <dbReference type="NCBI Taxonomy" id="162"/>
    <lineage>
        <taxon>Bacteria</taxon>
        <taxon>Pseudomonadati</taxon>
        <taxon>Spirochaetota</taxon>
        <taxon>Spirochaetia</taxon>
        <taxon>Spirochaetales</taxon>
        <taxon>Treponemataceae</taxon>
        <taxon>Treponema</taxon>
    </lineage>
</organism>
<dbReference type="GeneID" id="57753374"/>
<dbReference type="EMBL" id="CP042817">
    <property type="protein sequence ID" value="QEJ98355.1"/>
    <property type="molecule type" value="Genomic_DNA"/>
</dbReference>
<dbReference type="Proteomes" id="UP000323594">
    <property type="component" value="Chromosome"/>
</dbReference>
<dbReference type="InterPro" id="IPR029052">
    <property type="entry name" value="Metallo-depent_PP-like"/>
</dbReference>
<evidence type="ECO:0000313" key="4">
    <source>
        <dbReference type="Proteomes" id="UP000042527"/>
    </source>
</evidence>
<evidence type="ECO:0000313" key="5">
    <source>
        <dbReference type="Proteomes" id="UP000323594"/>
    </source>
</evidence>
<gene>
    <name evidence="3" type="ORF">FUT82_10335</name>
    <name evidence="2" type="ORF">TPHV1_220046</name>
</gene>
<dbReference type="GO" id="GO:0016787">
    <property type="term" value="F:hydrolase activity"/>
    <property type="evidence" value="ECO:0007669"/>
    <property type="project" value="InterPro"/>
</dbReference>
<reference evidence="3 5" key="3">
    <citation type="submission" date="2019-08" db="EMBL/GenBank/DDBJ databases">
        <authorList>
            <person name="Kuhnert P."/>
        </authorList>
    </citation>
    <scope>NUCLEOTIDE SEQUENCE [LARGE SCALE GENOMIC DNA]</scope>
    <source>
        <strain evidence="3 5">B36.5</strain>
    </source>
</reference>
<dbReference type="Pfam" id="PF00149">
    <property type="entry name" value="Metallophos"/>
    <property type="match status" value="1"/>
</dbReference>
<reference evidence="4" key="2">
    <citation type="submission" date="2015-01" db="EMBL/GenBank/DDBJ databases">
        <authorList>
            <person name="Manzoor Shahid"/>
            <person name="Zubair Saima"/>
        </authorList>
    </citation>
    <scope>NUCLEOTIDE SEQUENCE [LARGE SCALE GENOMIC DNA]</scope>
    <source>
        <strain evidence="4">V1</strain>
    </source>
</reference>
<keyword evidence="4" id="KW-1185">Reference proteome</keyword>
<evidence type="ECO:0000313" key="3">
    <source>
        <dbReference type="EMBL" id="QEJ98355.1"/>
    </source>
</evidence>
<dbReference type="EMBL" id="CDNC01000015">
    <property type="protein sequence ID" value="CEM61922.1"/>
    <property type="molecule type" value="Genomic_DNA"/>
</dbReference>
<evidence type="ECO:0000259" key="1">
    <source>
        <dbReference type="Pfam" id="PF00149"/>
    </source>
</evidence>
<accession>A0A0B7GWH9</accession>
<dbReference type="OrthoDB" id="332939at2"/>
<reference evidence="2" key="1">
    <citation type="submission" date="2015-01" db="EMBL/GenBank/DDBJ databases">
        <authorList>
            <person name="Xiang T."/>
            <person name="Song Y."/>
            <person name="Huang L."/>
            <person name="Wang B."/>
            <person name="Wu P."/>
        </authorList>
    </citation>
    <scope>NUCLEOTIDE SEQUENCE [LARGE SCALE GENOMIC DNA]</scope>
    <source>
        <strain evidence="2">V1</strain>
    </source>
</reference>
<feature type="domain" description="Calcineurin-like phosphoesterase" evidence="1">
    <location>
        <begin position="1"/>
        <end position="182"/>
    </location>
</feature>
<dbReference type="PANTHER" id="PTHR37523">
    <property type="entry name" value="METALLOPHOSPHOESTERASE"/>
    <property type="match status" value="1"/>
</dbReference>
<name>A0A0B7GWH9_TREPH</name>
<dbReference type="InterPro" id="IPR004843">
    <property type="entry name" value="Calcineurin-like_PHP"/>
</dbReference>
<dbReference type="Gene3D" id="3.60.21.10">
    <property type="match status" value="1"/>
</dbReference>
<protein>
    <submittedName>
        <fullName evidence="2">Ser/Thr phosphatase family protein</fullName>
    </submittedName>
    <submittedName>
        <fullName evidence="3">Serine/threonine protein phosphatase</fullName>
    </submittedName>
</protein>
<dbReference type="RefSeq" id="WP_044634654.1">
    <property type="nucleotide sequence ID" value="NZ_CDNC01000015.1"/>
</dbReference>